<feature type="compositionally biased region" description="Low complexity" evidence="1">
    <location>
        <begin position="47"/>
        <end position="59"/>
    </location>
</feature>
<feature type="compositionally biased region" description="Low complexity" evidence="1">
    <location>
        <begin position="433"/>
        <end position="445"/>
    </location>
</feature>
<evidence type="ECO:0008006" key="3">
    <source>
        <dbReference type="Google" id="ProtNLM"/>
    </source>
</evidence>
<evidence type="ECO:0000256" key="1">
    <source>
        <dbReference type="SAM" id="MobiDB-lite"/>
    </source>
</evidence>
<sequence length="445" mass="47425">MAVNYDRTAVAHWLAGTRPREHVCALVCQVLSQALGRTVGPEQAGFATEPSSTASPSASPHERLRELAENTPSARRMLRLLPYSLDLDLPEPAPPPGRDGAPRRIGAAHVRAAELLVTVFADADKAFGGARIRPALTAYLSVEIAAQLNCAAAPSISRRFHQAAADLAYLAGFVSFDENLQGAAQSYFRIAAQLSAAANDRLRHAMALRQMSVQAVFLGNSGLALQLAQGAARDRSTLPTESAAFVTGQEALALACTGERRRALACLDRSQRLLDRTPPDSHVLLGGYHEAAFAHQQAEVLAATGDIPGACAALAHSLRHRPPEEGRARMLTTARLAGLQLCQGHLELACSTWDRFLDDYPSVTSARGDAALRELRTTLRAHQRVPAARRVLARAGRLPLPRTERPPVPRSGAAPRRRESVRIPLPPTAPETGAGRAAPPGSGAV</sequence>
<dbReference type="AlphaFoldDB" id="A0AB33K325"/>
<dbReference type="EMBL" id="AP035881">
    <property type="protein sequence ID" value="BFP49172.1"/>
    <property type="molecule type" value="Genomic_DNA"/>
</dbReference>
<gene>
    <name evidence="2" type="ORF">KCMC57_55400</name>
</gene>
<name>A0AB33K325_9ACTN</name>
<feature type="region of interest" description="Disordered" evidence="1">
    <location>
        <begin position="394"/>
        <end position="445"/>
    </location>
</feature>
<feature type="region of interest" description="Disordered" evidence="1">
    <location>
        <begin position="42"/>
        <end position="62"/>
    </location>
</feature>
<organism evidence="2">
    <name type="scientific">Kitasatospora sp. CMC57</name>
    <dbReference type="NCBI Taxonomy" id="3231513"/>
    <lineage>
        <taxon>Bacteria</taxon>
        <taxon>Bacillati</taxon>
        <taxon>Actinomycetota</taxon>
        <taxon>Actinomycetes</taxon>
        <taxon>Kitasatosporales</taxon>
        <taxon>Streptomycetaceae</taxon>
        <taxon>Kitasatospora</taxon>
    </lineage>
</organism>
<evidence type="ECO:0000313" key="2">
    <source>
        <dbReference type="EMBL" id="BFP49172.1"/>
    </source>
</evidence>
<reference evidence="2" key="1">
    <citation type="submission" date="2024-07" db="EMBL/GenBank/DDBJ databases">
        <title>Complete genome sequences of cellulolytic bacteria, Kitasatospora sp. CMC57 and Streptomyces sp. CMC78, isolated from Japanese agricultural soil.</title>
        <authorList>
            <person name="Hashimoto T."/>
            <person name="Ito M."/>
            <person name="Iwamoto M."/>
            <person name="Fukahori D."/>
            <person name="Shoda T."/>
            <person name="Sakoda M."/>
            <person name="Morohoshi T."/>
            <person name="Mitsuboshi M."/>
            <person name="Nishizawa T."/>
        </authorList>
    </citation>
    <scope>NUCLEOTIDE SEQUENCE</scope>
    <source>
        <strain evidence="2">CMC57</strain>
    </source>
</reference>
<dbReference type="SUPFAM" id="SSF48452">
    <property type="entry name" value="TPR-like"/>
    <property type="match status" value="1"/>
</dbReference>
<accession>A0AB33K325</accession>
<proteinExistence type="predicted"/>
<protein>
    <recommendedName>
        <fullName evidence="3">Transcriptional regulator</fullName>
    </recommendedName>
</protein>
<dbReference type="InterPro" id="IPR011990">
    <property type="entry name" value="TPR-like_helical_dom_sf"/>
</dbReference>